<sequence length="169" mass="18287">MRGCAGRDTQQAAPSRRGSGPRKPRRTVIAVIDARVALKWFIEEDGSAQATALLTGPHTLIAPDLIIAEVANAGWKAVRSGGMTREQHDHAAARLPLAFDHLIPLAPLAPRAVAISRDLDHPVYDCFYLALAEDRHATLVTADGRLLNRLRGTQWAPLGANLHTMPPES</sequence>
<comment type="cofactor">
    <cofactor evidence="6">
        <name>Mg(2+)</name>
        <dbReference type="ChEBI" id="CHEBI:18420"/>
    </cofactor>
</comment>
<dbReference type="InterPro" id="IPR029060">
    <property type="entry name" value="PIN-like_dom_sf"/>
</dbReference>
<dbReference type="Pfam" id="PF01850">
    <property type="entry name" value="PIN"/>
    <property type="match status" value="1"/>
</dbReference>
<gene>
    <name evidence="6" type="primary">vapC</name>
    <name evidence="9" type="ORF">CCS01_19220</name>
</gene>
<comment type="function">
    <text evidence="6">Toxic component of a toxin-antitoxin (TA) system. An RNase.</text>
</comment>
<dbReference type="InterPro" id="IPR051619">
    <property type="entry name" value="TypeII_TA_RNase_PINc/VapC"/>
</dbReference>
<feature type="binding site" evidence="6">
    <location>
        <position position="125"/>
    </location>
    <ligand>
        <name>Mg(2+)</name>
        <dbReference type="ChEBI" id="CHEBI:18420"/>
    </ligand>
</feature>
<dbReference type="GO" id="GO:0000287">
    <property type="term" value="F:magnesium ion binding"/>
    <property type="evidence" value="ECO:0007669"/>
    <property type="project" value="UniProtKB-UniRule"/>
</dbReference>
<evidence type="ECO:0000256" key="4">
    <source>
        <dbReference type="ARBA" id="ARBA00022801"/>
    </source>
</evidence>
<dbReference type="PANTHER" id="PTHR35901">
    <property type="entry name" value="RIBONUCLEASE VAPC3"/>
    <property type="match status" value="1"/>
</dbReference>
<keyword evidence="1 6" id="KW-1277">Toxin-antitoxin system</keyword>
<accession>A0A2S6N734</accession>
<evidence type="ECO:0000313" key="10">
    <source>
        <dbReference type="Proteomes" id="UP000239724"/>
    </source>
</evidence>
<keyword evidence="2 6" id="KW-0540">Nuclease</keyword>
<dbReference type="EC" id="3.1.-.-" evidence="6"/>
<dbReference type="InterPro" id="IPR022907">
    <property type="entry name" value="VapC_family"/>
</dbReference>
<dbReference type="GO" id="GO:0004540">
    <property type="term" value="F:RNA nuclease activity"/>
    <property type="evidence" value="ECO:0007669"/>
    <property type="project" value="InterPro"/>
</dbReference>
<dbReference type="HAMAP" id="MF_00265">
    <property type="entry name" value="VapC_Nob1"/>
    <property type="match status" value="1"/>
</dbReference>
<organism evidence="9 10">
    <name type="scientific">Rhodopila globiformis</name>
    <name type="common">Rhodopseudomonas globiformis</name>
    <dbReference type="NCBI Taxonomy" id="1071"/>
    <lineage>
        <taxon>Bacteria</taxon>
        <taxon>Pseudomonadati</taxon>
        <taxon>Pseudomonadota</taxon>
        <taxon>Alphaproteobacteria</taxon>
        <taxon>Acetobacterales</taxon>
        <taxon>Acetobacteraceae</taxon>
        <taxon>Rhodopila</taxon>
    </lineage>
</organism>
<keyword evidence="5 6" id="KW-0460">Magnesium</keyword>
<dbReference type="GO" id="GO:0016787">
    <property type="term" value="F:hydrolase activity"/>
    <property type="evidence" value="ECO:0007669"/>
    <property type="project" value="UniProtKB-KW"/>
</dbReference>
<feature type="binding site" evidence="6">
    <location>
        <position position="33"/>
    </location>
    <ligand>
        <name>Mg(2+)</name>
        <dbReference type="ChEBI" id="CHEBI:18420"/>
    </ligand>
</feature>
<comment type="similarity">
    <text evidence="6">Belongs to the PINc/VapC protein family.</text>
</comment>
<evidence type="ECO:0000256" key="5">
    <source>
        <dbReference type="ARBA" id="ARBA00022842"/>
    </source>
</evidence>
<keyword evidence="6" id="KW-0800">Toxin</keyword>
<comment type="caution">
    <text evidence="9">The sequence shown here is derived from an EMBL/GenBank/DDBJ whole genome shotgun (WGS) entry which is preliminary data.</text>
</comment>
<keyword evidence="4 6" id="KW-0378">Hydrolase</keyword>
<dbReference type="EMBL" id="NHRY01000212">
    <property type="protein sequence ID" value="PPQ30414.1"/>
    <property type="molecule type" value="Genomic_DNA"/>
</dbReference>
<evidence type="ECO:0000256" key="1">
    <source>
        <dbReference type="ARBA" id="ARBA00022649"/>
    </source>
</evidence>
<dbReference type="CDD" id="cd09873">
    <property type="entry name" value="PIN_Pae0151-like"/>
    <property type="match status" value="1"/>
</dbReference>
<dbReference type="PANTHER" id="PTHR35901:SF1">
    <property type="entry name" value="EXONUCLEASE VAPC9"/>
    <property type="match status" value="1"/>
</dbReference>
<protein>
    <recommendedName>
        <fullName evidence="6">Ribonuclease VapC</fullName>
        <shortName evidence="6">RNase VapC</shortName>
        <ecNumber evidence="6">3.1.-.-</ecNumber>
    </recommendedName>
    <alternativeName>
        <fullName evidence="6">Toxin VapC</fullName>
    </alternativeName>
</protein>
<dbReference type="Gene3D" id="3.40.50.1010">
    <property type="entry name" value="5'-nuclease"/>
    <property type="match status" value="1"/>
</dbReference>
<proteinExistence type="inferred from homology"/>
<dbReference type="SUPFAM" id="SSF88723">
    <property type="entry name" value="PIN domain-like"/>
    <property type="match status" value="1"/>
</dbReference>
<evidence type="ECO:0000256" key="2">
    <source>
        <dbReference type="ARBA" id="ARBA00022722"/>
    </source>
</evidence>
<dbReference type="Proteomes" id="UP000239724">
    <property type="component" value="Unassembled WGS sequence"/>
</dbReference>
<dbReference type="GO" id="GO:0090729">
    <property type="term" value="F:toxin activity"/>
    <property type="evidence" value="ECO:0007669"/>
    <property type="project" value="UniProtKB-KW"/>
</dbReference>
<dbReference type="InterPro" id="IPR044153">
    <property type="entry name" value="PIN_Pae0151-like"/>
</dbReference>
<reference evidence="9 10" key="1">
    <citation type="journal article" date="2018" name="Arch. Microbiol.">
        <title>New insights into the metabolic potential of the phototrophic purple bacterium Rhodopila globiformis DSM 161(T) from its draft genome sequence and evidence for a vanadium-dependent nitrogenase.</title>
        <authorList>
            <person name="Imhoff J.F."/>
            <person name="Rahn T."/>
            <person name="Kunzel S."/>
            <person name="Neulinger S.C."/>
        </authorList>
    </citation>
    <scope>NUCLEOTIDE SEQUENCE [LARGE SCALE GENOMIC DNA]</scope>
    <source>
        <strain evidence="9 10">DSM 161</strain>
    </source>
</reference>
<dbReference type="AlphaFoldDB" id="A0A2S6N734"/>
<evidence type="ECO:0000256" key="3">
    <source>
        <dbReference type="ARBA" id="ARBA00022723"/>
    </source>
</evidence>
<dbReference type="InterPro" id="IPR002716">
    <property type="entry name" value="PIN_dom"/>
</dbReference>
<evidence type="ECO:0000256" key="6">
    <source>
        <dbReference type="HAMAP-Rule" id="MF_00265"/>
    </source>
</evidence>
<evidence type="ECO:0000259" key="8">
    <source>
        <dbReference type="Pfam" id="PF01850"/>
    </source>
</evidence>
<feature type="region of interest" description="Disordered" evidence="7">
    <location>
        <begin position="1"/>
        <end position="24"/>
    </location>
</feature>
<keyword evidence="10" id="KW-1185">Reference proteome</keyword>
<name>A0A2S6N734_RHOGL</name>
<feature type="domain" description="PIN" evidence="8">
    <location>
        <begin position="31"/>
        <end position="146"/>
    </location>
</feature>
<keyword evidence="3 6" id="KW-0479">Metal-binding</keyword>
<evidence type="ECO:0000256" key="7">
    <source>
        <dbReference type="SAM" id="MobiDB-lite"/>
    </source>
</evidence>
<evidence type="ECO:0000313" key="9">
    <source>
        <dbReference type="EMBL" id="PPQ30414.1"/>
    </source>
</evidence>